<comment type="caution">
    <text evidence="1">The sequence shown here is derived from an EMBL/GenBank/DDBJ whole genome shotgun (WGS) entry which is preliminary data.</text>
</comment>
<proteinExistence type="predicted"/>
<name>A0A645CWV9_9ZZZZ</name>
<reference evidence="1" key="1">
    <citation type="submission" date="2019-08" db="EMBL/GenBank/DDBJ databases">
        <authorList>
            <person name="Kucharzyk K."/>
            <person name="Murdoch R.W."/>
            <person name="Higgins S."/>
            <person name="Loffler F."/>
        </authorList>
    </citation>
    <scope>NUCLEOTIDE SEQUENCE</scope>
</reference>
<organism evidence="1">
    <name type="scientific">bioreactor metagenome</name>
    <dbReference type="NCBI Taxonomy" id="1076179"/>
    <lineage>
        <taxon>unclassified sequences</taxon>
        <taxon>metagenomes</taxon>
        <taxon>ecological metagenomes</taxon>
    </lineage>
</organism>
<evidence type="ECO:0000313" key="1">
    <source>
        <dbReference type="EMBL" id="MPM81391.1"/>
    </source>
</evidence>
<protein>
    <submittedName>
        <fullName evidence="1">Uncharacterized protein</fullName>
    </submittedName>
</protein>
<dbReference type="EMBL" id="VSSQ01030749">
    <property type="protein sequence ID" value="MPM81391.1"/>
    <property type="molecule type" value="Genomic_DNA"/>
</dbReference>
<accession>A0A645CWV9</accession>
<dbReference type="AlphaFoldDB" id="A0A645CWV9"/>
<sequence>MNINKDINTNVGVEQEEYDESEAMVRGKTTFKDVIDYGVSEDKIDEIIGASIPNHEMNIRDYCIDNGLSFSTVKSALQEEVDNINN</sequence>
<gene>
    <name evidence="1" type="ORF">SDC9_128444</name>
</gene>